<dbReference type="RefSeq" id="XP_005834206.1">
    <property type="nucleotide sequence ID" value="XM_005834149.1"/>
</dbReference>
<evidence type="ECO:0000313" key="3">
    <source>
        <dbReference type="EMBL" id="EKX47226.1"/>
    </source>
</evidence>
<dbReference type="CDD" id="cd00067">
    <property type="entry name" value="GAL4"/>
    <property type="match status" value="2"/>
</dbReference>
<dbReference type="AlphaFoldDB" id="L1JFE8"/>
<dbReference type="PROSITE" id="PS50048">
    <property type="entry name" value="ZN2_CY6_FUNGAL_2"/>
    <property type="match status" value="2"/>
</dbReference>
<dbReference type="PaxDb" id="55529-EKX47226"/>
<gene>
    <name evidence="3" type="ORF">GUITHDRAFT_162811</name>
</gene>
<dbReference type="Pfam" id="PF00172">
    <property type="entry name" value="Zn_clus"/>
    <property type="match status" value="2"/>
</dbReference>
<dbReference type="GeneID" id="17303900"/>
<dbReference type="EnsemblProtists" id="EKX47226">
    <property type="protein sequence ID" value="EKX47226"/>
    <property type="gene ID" value="GUITHDRAFT_162811"/>
</dbReference>
<dbReference type="Gene3D" id="4.10.240.10">
    <property type="entry name" value="Zn(2)-C6 fungal-type DNA-binding domain"/>
    <property type="match status" value="2"/>
</dbReference>
<organism evidence="3">
    <name type="scientific">Guillardia theta (strain CCMP2712)</name>
    <name type="common">Cryptophyte</name>
    <dbReference type="NCBI Taxonomy" id="905079"/>
    <lineage>
        <taxon>Eukaryota</taxon>
        <taxon>Cryptophyceae</taxon>
        <taxon>Pyrenomonadales</taxon>
        <taxon>Geminigeraceae</taxon>
        <taxon>Guillardia</taxon>
    </lineage>
</organism>
<dbReference type="PROSITE" id="PS00463">
    <property type="entry name" value="ZN2_CY6_FUNGAL_1"/>
    <property type="match status" value="2"/>
</dbReference>
<dbReference type="InterPro" id="IPR053045">
    <property type="entry name" value="Zinc_cluster_trans_reg"/>
</dbReference>
<dbReference type="HOGENOM" id="CLU_543437_0_0_1"/>
<feature type="domain" description="Zn(2)-C6 fungal-type" evidence="2">
    <location>
        <begin position="213"/>
        <end position="243"/>
    </location>
</feature>
<feature type="domain" description="Zn(2)-C6 fungal-type" evidence="2">
    <location>
        <begin position="300"/>
        <end position="331"/>
    </location>
</feature>
<sequence length="502" mass="54736">MPESAQRIPSSVLETLNGSLSLVQHQVTAMSSSSEALAHNSSPQSFASPTSISPSMSAAQVLQQHPPTLNTDLFLPQQNFQQQLQLQLQIQQQLRDLQQKQLQLDMLQQCNLIAPKTEPRGIDPLLLIQQLQAKLSNNVAHDTNVNPQQLQSNIAGLFSHQQHFVGQEEPSNADEAVASLVALRNPQDQSSLEHERGAGEEARKRHRITTKRACDSCRRSKVKCEDMRPCTRCVRNGQGDLCSGSATDAEIAHDKEESSIMEAKRNNSVSSTDSLLPMDGFDSQLTEIKAKRCRVAKKMACDTCRRSKVRCDTERPCSRCVGLGQESMCMSSLGEVNDKKSPTDLSAHVSEEPKVPTFSAVLNADAHKPSSWHKVVHPVQISNPFEEARGSISEETSSQNTSAASSPPESLTQSVNLLSFMQPSTSKSLDLSALLALNSQNQLLNSLTSPLSLGLLANNTSVLGGLRPSVQFPARDYSEPCWDLSAARLTGMPLLQGVVMGR</sequence>
<dbReference type="GO" id="GO:0008270">
    <property type="term" value="F:zinc ion binding"/>
    <property type="evidence" value="ECO:0007669"/>
    <property type="project" value="InterPro"/>
</dbReference>
<dbReference type="KEGG" id="gtt:GUITHDRAFT_162811"/>
<dbReference type="GO" id="GO:0000981">
    <property type="term" value="F:DNA-binding transcription factor activity, RNA polymerase II-specific"/>
    <property type="evidence" value="ECO:0007669"/>
    <property type="project" value="InterPro"/>
</dbReference>
<evidence type="ECO:0000256" key="1">
    <source>
        <dbReference type="SAM" id="MobiDB-lite"/>
    </source>
</evidence>
<dbReference type="SMART" id="SM00066">
    <property type="entry name" value="GAL4"/>
    <property type="match status" value="2"/>
</dbReference>
<feature type="compositionally biased region" description="Polar residues" evidence="1">
    <location>
        <begin position="393"/>
        <end position="410"/>
    </location>
</feature>
<reference evidence="5" key="2">
    <citation type="submission" date="2012-11" db="EMBL/GenBank/DDBJ databases">
        <authorList>
            <person name="Kuo A."/>
            <person name="Curtis B.A."/>
            <person name="Tanifuji G."/>
            <person name="Burki F."/>
            <person name="Gruber A."/>
            <person name="Irimia M."/>
            <person name="Maruyama S."/>
            <person name="Arias M.C."/>
            <person name="Ball S.G."/>
            <person name="Gile G.H."/>
            <person name="Hirakawa Y."/>
            <person name="Hopkins J.F."/>
            <person name="Rensing S.A."/>
            <person name="Schmutz J."/>
            <person name="Symeonidi A."/>
            <person name="Elias M."/>
            <person name="Eveleigh R.J."/>
            <person name="Herman E.K."/>
            <person name="Klute M.J."/>
            <person name="Nakayama T."/>
            <person name="Obornik M."/>
            <person name="Reyes-Prieto A."/>
            <person name="Armbrust E.V."/>
            <person name="Aves S.J."/>
            <person name="Beiko R.G."/>
            <person name="Coutinho P."/>
            <person name="Dacks J.B."/>
            <person name="Durnford D.G."/>
            <person name="Fast N.M."/>
            <person name="Green B.R."/>
            <person name="Grisdale C."/>
            <person name="Hempe F."/>
            <person name="Henrissat B."/>
            <person name="Hoppner M.P."/>
            <person name="Ishida K.-I."/>
            <person name="Kim E."/>
            <person name="Koreny L."/>
            <person name="Kroth P.G."/>
            <person name="Liu Y."/>
            <person name="Malik S.-B."/>
            <person name="Maier U.G."/>
            <person name="McRose D."/>
            <person name="Mock T."/>
            <person name="Neilson J.A."/>
            <person name="Onodera N.T."/>
            <person name="Poole A.M."/>
            <person name="Pritham E.J."/>
            <person name="Richards T.A."/>
            <person name="Rocap G."/>
            <person name="Roy S.W."/>
            <person name="Sarai C."/>
            <person name="Schaack S."/>
            <person name="Shirato S."/>
            <person name="Slamovits C.H."/>
            <person name="Spencer D.F."/>
            <person name="Suzuki S."/>
            <person name="Worden A.Z."/>
            <person name="Zauner S."/>
            <person name="Barry K."/>
            <person name="Bell C."/>
            <person name="Bharti A.K."/>
            <person name="Crow J.A."/>
            <person name="Grimwood J."/>
            <person name="Kramer R."/>
            <person name="Lindquist E."/>
            <person name="Lucas S."/>
            <person name="Salamov A."/>
            <person name="McFadden G.I."/>
            <person name="Lane C.E."/>
            <person name="Keeling P.J."/>
            <person name="Gray M.W."/>
            <person name="Grigoriev I.V."/>
            <person name="Archibald J.M."/>
        </authorList>
    </citation>
    <scope>NUCLEOTIDE SEQUENCE</scope>
    <source>
        <strain evidence="5">CCMP2712</strain>
    </source>
</reference>
<protein>
    <recommendedName>
        <fullName evidence="2">Zn(2)-C6 fungal-type domain-containing protein</fullName>
    </recommendedName>
</protein>
<reference evidence="4" key="3">
    <citation type="submission" date="2015-06" db="UniProtKB">
        <authorList>
            <consortium name="EnsemblProtists"/>
        </authorList>
    </citation>
    <scope>IDENTIFICATION</scope>
</reference>
<feature type="region of interest" description="Disordered" evidence="1">
    <location>
        <begin position="185"/>
        <end position="204"/>
    </location>
</feature>
<dbReference type="Proteomes" id="UP000011087">
    <property type="component" value="Unassembled WGS sequence"/>
</dbReference>
<evidence type="ECO:0000313" key="5">
    <source>
        <dbReference type="Proteomes" id="UP000011087"/>
    </source>
</evidence>
<feature type="compositionally biased region" description="Low complexity" evidence="1">
    <location>
        <begin position="33"/>
        <end position="42"/>
    </location>
</feature>
<dbReference type="SUPFAM" id="SSF57701">
    <property type="entry name" value="Zn2/Cys6 DNA-binding domain"/>
    <property type="match status" value="2"/>
</dbReference>
<accession>L1JFE8</accession>
<feature type="region of interest" description="Disordered" evidence="1">
    <location>
        <begin position="388"/>
        <end position="410"/>
    </location>
</feature>
<evidence type="ECO:0000313" key="4">
    <source>
        <dbReference type="EnsemblProtists" id="EKX47226"/>
    </source>
</evidence>
<dbReference type="PANTHER" id="PTHR31986:SF7">
    <property type="entry name" value="REGULATOR OF DRUG SENSITIVITY 2"/>
    <property type="match status" value="1"/>
</dbReference>
<evidence type="ECO:0000259" key="2">
    <source>
        <dbReference type="PROSITE" id="PS50048"/>
    </source>
</evidence>
<reference evidence="3 5" key="1">
    <citation type="journal article" date="2012" name="Nature">
        <title>Algal genomes reveal evolutionary mosaicism and the fate of nucleomorphs.</title>
        <authorList>
            <consortium name="DOE Joint Genome Institute"/>
            <person name="Curtis B.A."/>
            <person name="Tanifuji G."/>
            <person name="Burki F."/>
            <person name="Gruber A."/>
            <person name="Irimia M."/>
            <person name="Maruyama S."/>
            <person name="Arias M.C."/>
            <person name="Ball S.G."/>
            <person name="Gile G.H."/>
            <person name="Hirakawa Y."/>
            <person name="Hopkins J.F."/>
            <person name="Kuo A."/>
            <person name="Rensing S.A."/>
            <person name="Schmutz J."/>
            <person name="Symeonidi A."/>
            <person name="Elias M."/>
            <person name="Eveleigh R.J."/>
            <person name="Herman E.K."/>
            <person name="Klute M.J."/>
            <person name="Nakayama T."/>
            <person name="Obornik M."/>
            <person name="Reyes-Prieto A."/>
            <person name="Armbrust E.V."/>
            <person name="Aves S.J."/>
            <person name="Beiko R.G."/>
            <person name="Coutinho P."/>
            <person name="Dacks J.B."/>
            <person name="Durnford D.G."/>
            <person name="Fast N.M."/>
            <person name="Green B.R."/>
            <person name="Grisdale C.J."/>
            <person name="Hempel F."/>
            <person name="Henrissat B."/>
            <person name="Hoppner M.P."/>
            <person name="Ishida K."/>
            <person name="Kim E."/>
            <person name="Koreny L."/>
            <person name="Kroth P.G."/>
            <person name="Liu Y."/>
            <person name="Malik S.B."/>
            <person name="Maier U.G."/>
            <person name="McRose D."/>
            <person name="Mock T."/>
            <person name="Neilson J.A."/>
            <person name="Onodera N.T."/>
            <person name="Poole A.M."/>
            <person name="Pritham E.J."/>
            <person name="Richards T.A."/>
            <person name="Rocap G."/>
            <person name="Roy S.W."/>
            <person name="Sarai C."/>
            <person name="Schaack S."/>
            <person name="Shirato S."/>
            <person name="Slamovits C.H."/>
            <person name="Spencer D.F."/>
            <person name="Suzuki S."/>
            <person name="Worden A.Z."/>
            <person name="Zauner S."/>
            <person name="Barry K."/>
            <person name="Bell C."/>
            <person name="Bharti A.K."/>
            <person name="Crow J.A."/>
            <person name="Grimwood J."/>
            <person name="Kramer R."/>
            <person name="Lindquist E."/>
            <person name="Lucas S."/>
            <person name="Salamov A."/>
            <person name="McFadden G.I."/>
            <person name="Lane C.E."/>
            <person name="Keeling P.J."/>
            <person name="Gray M.W."/>
            <person name="Grigoriev I.V."/>
            <person name="Archibald J.M."/>
        </authorList>
    </citation>
    <scope>NUCLEOTIDE SEQUENCE</scope>
    <source>
        <strain evidence="3 5">CCMP2712</strain>
    </source>
</reference>
<keyword evidence="5" id="KW-1185">Reference proteome</keyword>
<dbReference type="InterPro" id="IPR036864">
    <property type="entry name" value="Zn2-C6_fun-type_DNA-bd_sf"/>
</dbReference>
<dbReference type="PANTHER" id="PTHR31986">
    <property type="entry name" value="REGULATOR OF DRUG SENSITIVITY 2"/>
    <property type="match status" value="1"/>
</dbReference>
<name>L1JFE8_GUITC</name>
<proteinExistence type="predicted"/>
<feature type="compositionally biased region" description="Basic and acidic residues" evidence="1">
    <location>
        <begin position="191"/>
        <end position="203"/>
    </location>
</feature>
<dbReference type="InterPro" id="IPR001138">
    <property type="entry name" value="Zn2Cys6_DnaBD"/>
</dbReference>
<dbReference type="OrthoDB" id="1555531at2759"/>
<dbReference type="EMBL" id="JH992991">
    <property type="protein sequence ID" value="EKX47226.1"/>
    <property type="molecule type" value="Genomic_DNA"/>
</dbReference>
<feature type="compositionally biased region" description="Polar residues" evidence="1">
    <location>
        <begin position="43"/>
        <end position="52"/>
    </location>
</feature>
<feature type="region of interest" description="Disordered" evidence="1">
    <location>
        <begin position="33"/>
        <end position="52"/>
    </location>
</feature>